<evidence type="ECO:0000313" key="2">
    <source>
        <dbReference type="Proteomes" id="UP001203687"/>
    </source>
</evidence>
<sequence>MKYVITLLFSPFYISIYSQNYELIDTNVKNYPKLDSIEQLVLRVNNSFNTDIEKSRAHYTWIANNVMYDLDEYYAIRPPEFYITFDSERINRSITNQRQKKLARRVF</sequence>
<protein>
    <submittedName>
        <fullName evidence="1">Uncharacterized protein</fullName>
    </submittedName>
</protein>
<organism evidence="1 2">
    <name type="scientific">Psychroserpens algicola</name>
    <dbReference type="NCBI Taxonomy" id="1719034"/>
    <lineage>
        <taxon>Bacteria</taxon>
        <taxon>Pseudomonadati</taxon>
        <taxon>Bacteroidota</taxon>
        <taxon>Flavobacteriia</taxon>
        <taxon>Flavobacteriales</taxon>
        <taxon>Flavobacteriaceae</taxon>
        <taxon>Psychroserpens</taxon>
    </lineage>
</organism>
<keyword evidence="2" id="KW-1185">Reference proteome</keyword>
<accession>A0ABT0H8G7</accession>
<evidence type="ECO:0000313" key="1">
    <source>
        <dbReference type="EMBL" id="MCK8480142.1"/>
    </source>
</evidence>
<comment type="caution">
    <text evidence="1">The sequence shown here is derived from an EMBL/GenBank/DDBJ whole genome shotgun (WGS) entry which is preliminary data.</text>
</comment>
<dbReference type="Proteomes" id="UP001203687">
    <property type="component" value="Unassembled WGS sequence"/>
</dbReference>
<dbReference type="RefSeq" id="WP_248412327.1">
    <property type="nucleotide sequence ID" value="NZ_JALPQF010000004.1"/>
</dbReference>
<dbReference type="EMBL" id="JALPQF010000004">
    <property type="protein sequence ID" value="MCK8480142.1"/>
    <property type="molecule type" value="Genomic_DNA"/>
</dbReference>
<name>A0ABT0H8G7_9FLAO</name>
<proteinExistence type="predicted"/>
<gene>
    <name evidence="1" type="ORF">MUY34_05875</name>
</gene>
<reference evidence="1" key="1">
    <citation type="submission" date="2022-04" db="EMBL/GenBank/DDBJ databases">
        <authorList>
            <person name="Ren T."/>
        </authorList>
    </citation>
    <scope>NUCLEOTIDE SEQUENCE</scope>
    <source>
        <strain evidence="1">F63249</strain>
    </source>
</reference>